<sequence>MLKMFEKKYKFQCKIKVMNLTHTPYLCGGLYCKLKLLDGNLVGVTRLQMILNHQVEWNEEFDFIFQTALNKTSHMLKPCILRISVRMESSTENKIGYLDLNLSEFSGFGVHHLRFHLKSYNSSATSDNSILEISLDTKILQGNVIFKPSIEATENRISEILMGMEYDEEKPCIKSVQVSSPIPIPSRNMYSPWIKANRHLNDEILNINVRESSKITSTRMDNDQITDAVLNSTFLCLQPADTSRLTLLMTDDGQPVLGQALIIPSPVISKHDLPRTKDIISKYAEKENNQG</sequence>
<accession>A0A8D8ZBZ5</accession>
<dbReference type="PANTHER" id="PTHR21456:SF1">
    <property type="entry name" value="C2 NT-TYPE DOMAIN-CONTAINING PROTEIN"/>
    <property type="match status" value="1"/>
</dbReference>
<dbReference type="InterPro" id="IPR039931">
    <property type="entry name" value="EEIG1/2-like"/>
</dbReference>
<dbReference type="Pfam" id="PF10358">
    <property type="entry name" value="NT-C2"/>
    <property type="match status" value="1"/>
</dbReference>
<evidence type="ECO:0000256" key="1">
    <source>
        <dbReference type="ARBA" id="ARBA00034780"/>
    </source>
</evidence>
<proteinExistence type="inferred from homology"/>
<evidence type="ECO:0000313" key="3">
    <source>
        <dbReference type="EMBL" id="CAG6744557.1"/>
    </source>
</evidence>
<reference evidence="3" key="1">
    <citation type="submission" date="2021-05" db="EMBL/GenBank/DDBJ databases">
        <authorList>
            <person name="Alioto T."/>
            <person name="Alioto T."/>
            <person name="Gomez Garrido J."/>
        </authorList>
    </citation>
    <scope>NUCLEOTIDE SEQUENCE</scope>
</reference>
<comment type="similarity">
    <text evidence="1">Belongs to the EEIG family.</text>
</comment>
<dbReference type="AlphaFoldDB" id="A0A8D8ZBZ5"/>
<protein>
    <submittedName>
        <fullName evidence="3">Protein FAM102A</fullName>
    </submittedName>
</protein>
<dbReference type="PROSITE" id="PS51840">
    <property type="entry name" value="C2_NT"/>
    <property type="match status" value="1"/>
</dbReference>
<dbReference type="InterPro" id="IPR019448">
    <property type="entry name" value="NT-C2"/>
</dbReference>
<name>A0A8D8ZBZ5_9HEMI</name>
<evidence type="ECO:0000259" key="2">
    <source>
        <dbReference type="PROSITE" id="PS51840"/>
    </source>
</evidence>
<dbReference type="PANTHER" id="PTHR21456">
    <property type="entry name" value="FAMILY WITH SEQUENCE SIMILARITY 102"/>
    <property type="match status" value="1"/>
</dbReference>
<dbReference type="EMBL" id="HBUF01469667">
    <property type="protein sequence ID" value="CAG6744557.1"/>
    <property type="molecule type" value="Transcribed_RNA"/>
</dbReference>
<organism evidence="3">
    <name type="scientific">Cacopsylla melanoneura</name>
    <dbReference type="NCBI Taxonomy" id="428564"/>
    <lineage>
        <taxon>Eukaryota</taxon>
        <taxon>Metazoa</taxon>
        <taxon>Ecdysozoa</taxon>
        <taxon>Arthropoda</taxon>
        <taxon>Hexapoda</taxon>
        <taxon>Insecta</taxon>
        <taxon>Pterygota</taxon>
        <taxon>Neoptera</taxon>
        <taxon>Paraneoptera</taxon>
        <taxon>Hemiptera</taxon>
        <taxon>Sternorrhyncha</taxon>
        <taxon>Psylloidea</taxon>
        <taxon>Psyllidae</taxon>
        <taxon>Psyllinae</taxon>
        <taxon>Cacopsylla</taxon>
    </lineage>
</organism>
<feature type="domain" description="C2 NT-type" evidence="2">
    <location>
        <begin position="1"/>
        <end position="139"/>
    </location>
</feature>